<proteinExistence type="inferred from homology"/>
<dbReference type="Gene3D" id="3.40.50.620">
    <property type="entry name" value="HUPs"/>
    <property type="match status" value="1"/>
</dbReference>
<dbReference type="InterPro" id="IPR011063">
    <property type="entry name" value="TilS/TtcA_N"/>
</dbReference>
<dbReference type="EC" id="6.3.4.19" evidence="6"/>
<keyword evidence="1 6" id="KW-0436">Ligase</keyword>
<dbReference type="RefSeq" id="WP_102844088.1">
    <property type="nucleotide sequence ID" value="NZ_PDZR01000014.1"/>
</dbReference>
<dbReference type="OrthoDB" id="9807403at2"/>
<keyword evidence="2 6" id="KW-0819">tRNA processing</keyword>
<dbReference type="GO" id="GO:0005524">
    <property type="term" value="F:ATP binding"/>
    <property type="evidence" value="ECO:0007669"/>
    <property type="project" value="UniProtKB-UniRule"/>
</dbReference>
<evidence type="ECO:0000256" key="6">
    <source>
        <dbReference type="HAMAP-Rule" id="MF_01161"/>
    </source>
</evidence>
<dbReference type="HAMAP" id="MF_01161">
    <property type="entry name" value="tRNA_Ile_lys_synt"/>
    <property type="match status" value="1"/>
</dbReference>
<evidence type="ECO:0000256" key="5">
    <source>
        <dbReference type="ARBA" id="ARBA00048539"/>
    </source>
</evidence>
<comment type="similarity">
    <text evidence="6">Belongs to the tRNA(Ile)-lysidine synthase family.</text>
</comment>
<reference evidence="8 9" key="1">
    <citation type="submission" date="2017-10" db="EMBL/GenBank/DDBJ databases">
        <title>Genome announcement of Methylocella silvestris TVC from permafrost.</title>
        <authorList>
            <person name="Wang J."/>
            <person name="Geng K."/>
            <person name="Ul-Haque F."/>
            <person name="Crombie A.T."/>
            <person name="Street L.E."/>
            <person name="Wookey P.A."/>
            <person name="Murrell J.C."/>
            <person name="Pratscher J."/>
        </authorList>
    </citation>
    <scope>NUCLEOTIDE SEQUENCE [LARGE SCALE GENOMIC DNA]</scope>
    <source>
        <strain evidence="8 9">TVC</strain>
    </source>
</reference>
<evidence type="ECO:0000313" key="8">
    <source>
        <dbReference type="EMBL" id="PNG25542.1"/>
    </source>
</evidence>
<dbReference type="InterPro" id="IPR014729">
    <property type="entry name" value="Rossmann-like_a/b/a_fold"/>
</dbReference>
<evidence type="ECO:0000313" key="9">
    <source>
        <dbReference type="Proteomes" id="UP000236286"/>
    </source>
</evidence>
<dbReference type="AlphaFoldDB" id="A0A2J7TFK4"/>
<dbReference type="SUPFAM" id="SSF52402">
    <property type="entry name" value="Adenine nucleotide alpha hydrolases-like"/>
    <property type="match status" value="1"/>
</dbReference>
<accession>A0A2J7TFK4</accession>
<dbReference type="GO" id="GO:0006400">
    <property type="term" value="P:tRNA modification"/>
    <property type="evidence" value="ECO:0007669"/>
    <property type="project" value="UniProtKB-UniRule"/>
</dbReference>
<keyword evidence="6" id="KW-0963">Cytoplasm</keyword>
<sequence>MLDIRPDAPARPASARARLCSDGVALGADGGLALERLAAELLRPWEKAQKILLAVSGGPDSIALMLLASRWMRARAERGLAAPRLHVGTVDHGLRAESRAEAEAVEAWAKAAGLPHEILTWDSGKPTTRIQERARAARYELLCACAARLGADMIATAHHADDQAETILFRLTRGSGPGGLAGMSERIFRLGLIHSRPLLSCDKATLVAYCKARRHDFIADPSNRNPAFARTRMRVLLNLLAEEGLDRAALLRLGRRAARAEEALAARARSVSEDVTLRGAGGSVIDMAQLAREPQEILIRVVAAQILEASARIGPLRLERLEGLAMSLMQACRDGRTYAATLGGAALCLDASLRLSIRAEAARRARPKPKQKDAENR</sequence>
<dbReference type="CDD" id="cd01992">
    <property type="entry name" value="TilS_N"/>
    <property type="match status" value="1"/>
</dbReference>
<feature type="binding site" evidence="6">
    <location>
        <begin position="56"/>
        <end position="61"/>
    </location>
    <ligand>
        <name>ATP</name>
        <dbReference type="ChEBI" id="CHEBI:30616"/>
    </ligand>
</feature>
<name>A0A2J7TFK4_METSI</name>
<dbReference type="InterPro" id="IPR012094">
    <property type="entry name" value="tRNA_Ile_lys_synt"/>
</dbReference>
<dbReference type="Pfam" id="PF01171">
    <property type="entry name" value="ATP_bind_3"/>
    <property type="match status" value="1"/>
</dbReference>
<dbReference type="PANTHER" id="PTHR43033">
    <property type="entry name" value="TRNA(ILE)-LYSIDINE SYNTHASE-RELATED"/>
    <property type="match status" value="1"/>
</dbReference>
<dbReference type="GO" id="GO:0032267">
    <property type="term" value="F:tRNA(Ile)-lysidine synthase activity"/>
    <property type="evidence" value="ECO:0007669"/>
    <property type="project" value="UniProtKB-EC"/>
</dbReference>
<organism evidence="8 9">
    <name type="scientific">Methylocella silvestris</name>
    <dbReference type="NCBI Taxonomy" id="199596"/>
    <lineage>
        <taxon>Bacteria</taxon>
        <taxon>Pseudomonadati</taxon>
        <taxon>Pseudomonadota</taxon>
        <taxon>Alphaproteobacteria</taxon>
        <taxon>Hyphomicrobiales</taxon>
        <taxon>Beijerinckiaceae</taxon>
        <taxon>Methylocella</taxon>
    </lineage>
</organism>
<keyword evidence="3 6" id="KW-0547">Nucleotide-binding</keyword>
<dbReference type="Proteomes" id="UP000236286">
    <property type="component" value="Unassembled WGS sequence"/>
</dbReference>
<protein>
    <recommendedName>
        <fullName evidence="6">tRNA(Ile)-lysidine synthase</fullName>
        <ecNumber evidence="6">6.3.4.19</ecNumber>
    </recommendedName>
    <alternativeName>
        <fullName evidence="6">tRNA(Ile)-2-lysyl-cytidine synthase</fullName>
    </alternativeName>
    <alternativeName>
        <fullName evidence="6">tRNA(Ile)-lysidine synthetase</fullName>
    </alternativeName>
</protein>
<comment type="domain">
    <text evidence="6">The N-terminal region contains the highly conserved SGGXDS motif, predicted to be a P-loop motif involved in ATP binding.</text>
</comment>
<comment type="caution">
    <text evidence="8">The sequence shown here is derived from an EMBL/GenBank/DDBJ whole genome shotgun (WGS) entry which is preliminary data.</text>
</comment>
<dbReference type="InterPro" id="IPR012795">
    <property type="entry name" value="tRNA_Ile_lys_synt_N"/>
</dbReference>
<evidence type="ECO:0000256" key="4">
    <source>
        <dbReference type="ARBA" id="ARBA00022840"/>
    </source>
</evidence>
<keyword evidence="4 6" id="KW-0067">ATP-binding</keyword>
<feature type="domain" description="tRNA(Ile)-lysidine/2-thiocytidine synthase N-terminal" evidence="7">
    <location>
        <begin position="50"/>
        <end position="234"/>
    </location>
</feature>
<evidence type="ECO:0000256" key="1">
    <source>
        <dbReference type="ARBA" id="ARBA00022598"/>
    </source>
</evidence>
<dbReference type="NCBIfam" id="TIGR02432">
    <property type="entry name" value="lysidine_TilS_N"/>
    <property type="match status" value="1"/>
</dbReference>
<comment type="subcellular location">
    <subcellularLocation>
        <location evidence="6">Cytoplasm</location>
    </subcellularLocation>
</comment>
<dbReference type="PANTHER" id="PTHR43033:SF1">
    <property type="entry name" value="TRNA(ILE)-LYSIDINE SYNTHASE-RELATED"/>
    <property type="match status" value="1"/>
</dbReference>
<dbReference type="GO" id="GO:0005737">
    <property type="term" value="C:cytoplasm"/>
    <property type="evidence" value="ECO:0007669"/>
    <property type="project" value="UniProtKB-SubCell"/>
</dbReference>
<evidence type="ECO:0000259" key="7">
    <source>
        <dbReference type="Pfam" id="PF01171"/>
    </source>
</evidence>
<comment type="function">
    <text evidence="6">Ligates lysine onto the cytidine present at position 34 of the AUA codon-specific tRNA(Ile) that contains the anticodon CAU, in an ATP-dependent manner. Cytidine is converted to lysidine, thus changing the amino acid specificity of the tRNA from methionine to isoleucine.</text>
</comment>
<comment type="catalytic activity">
    <reaction evidence="5 6">
        <text>cytidine(34) in tRNA(Ile2) + L-lysine + ATP = lysidine(34) in tRNA(Ile2) + AMP + diphosphate + H(+)</text>
        <dbReference type="Rhea" id="RHEA:43744"/>
        <dbReference type="Rhea" id="RHEA-COMP:10625"/>
        <dbReference type="Rhea" id="RHEA-COMP:10670"/>
        <dbReference type="ChEBI" id="CHEBI:15378"/>
        <dbReference type="ChEBI" id="CHEBI:30616"/>
        <dbReference type="ChEBI" id="CHEBI:32551"/>
        <dbReference type="ChEBI" id="CHEBI:33019"/>
        <dbReference type="ChEBI" id="CHEBI:82748"/>
        <dbReference type="ChEBI" id="CHEBI:83665"/>
        <dbReference type="ChEBI" id="CHEBI:456215"/>
        <dbReference type="EC" id="6.3.4.19"/>
    </reaction>
</comment>
<evidence type="ECO:0000256" key="3">
    <source>
        <dbReference type="ARBA" id="ARBA00022741"/>
    </source>
</evidence>
<dbReference type="EMBL" id="PDZR01000014">
    <property type="protein sequence ID" value="PNG25542.1"/>
    <property type="molecule type" value="Genomic_DNA"/>
</dbReference>
<evidence type="ECO:0000256" key="2">
    <source>
        <dbReference type="ARBA" id="ARBA00022694"/>
    </source>
</evidence>
<gene>
    <name evidence="6 8" type="primary">tilS</name>
    <name evidence="8" type="ORF">CR492_12480</name>
</gene>